<evidence type="ECO:0000259" key="1">
    <source>
        <dbReference type="Pfam" id="PF25559"/>
    </source>
</evidence>
<sequence length="163" mass="18659">MSNDALQHSTFDGVADYIAALDTVCSSAQHTLNIFEQNYEGIGFNSETRFDMLHRFLLSSPINRLNLLAHDPQHLIRYCPRMMILLRQFGSSMFIYQTARNLLHVTDPFAVADNANYVRRYHFDDTRGLLARNDPEEARRLNSRFNEMWASSHSCASGTVLGL</sequence>
<name>A0A1J5S5P4_9ZZZZ</name>
<evidence type="ECO:0000313" key="2">
    <source>
        <dbReference type="EMBL" id="OIQ99548.1"/>
    </source>
</evidence>
<dbReference type="EMBL" id="MLJW01000105">
    <property type="protein sequence ID" value="OIQ99548.1"/>
    <property type="molecule type" value="Genomic_DNA"/>
</dbReference>
<reference evidence="2" key="1">
    <citation type="submission" date="2016-10" db="EMBL/GenBank/DDBJ databases">
        <title>Sequence of Gallionella enrichment culture.</title>
        <authorList>
            <person name="Poehlein A."/>
            <person name="Muehling M."/>
            <person name="Daniel R."/>
        </authorList>
    </citation>
    <scope>NUCLEOTIDE SEQUENCE</scope>
</reference>
<organism evidence="2">
    <name type="scientific">mine drainage metagenome</name>
    <dbReference type="NCBI Taxonomy" id="410659"/>
    <lineage>
        <taxon>unclassified sequences</taxon>
        <taxon>metagenomes</taxon>
        <taxon>ecological metagenomes</taxon>
    </lineage>
</organism>
<gene>
    <name evidence="2" type="ORF">GALL_184850</name>
</gene>
<proteinExistence type="predicted"/>
<feature type="domain" description="DUF7931" evidence="1">
    <location>
        <begin position="17"/>
        <end position="156"/>
    </location>
</feature>
<dbReference type="Pfam" id="PF25559">
    <property type="entry name" value="DUF7931"/>
    <property type="match status" value="1"/>
</dbReference>
<dbReference type="InterPro" id="IPR057691">
    <property type="entry name" value="DUF7931"/>
</dbReference>
<comment type="caution">
    <text evidence="2">The sequence shown here is derived from an EMBL/GenBank/DDBJ whole genome shotgun (WGS) entry which is preliminary data.</text>
</comment>
<dbReference type="AlphaFoldDB" id="A0A1J5S5P4"/>
<protein>
    <recommendedName>
        <fullName evidence="1">DUF7931 domain-containing protein</fullName>
    </recommendedName>
</protein>
<accession>A0A1J5S5P4</accession>